<protein>
    <submittedName>
        <fullName evidence="2">Uncharacterized protein</fullName>
    </submittedName>
</protein>
<name>A0A9P0LAM9_ACAOB</name>
<dbReference type="EMBL" id="CAKOFQ010007128">
    <property type="protein sequence ID" value="CAH1991955.1"/>
    <property type="molecule type" value="Genomic_DNA"/>
</dbReference>
<sequence>MPQYKYTQLCFQNMQNKQDMVTAMEELRLKLKDGDSQNDDIEIEKNLREFITELYIKREEVRSLEEDNKQLLCNNSELRKQLDESNKTCKEIQMNLDMLKQKSPNVEEELFEKRDTLVKLQMQSKTALLDITTLKEKLEKSEFERNDLSKKLDMLENKFKHSCTYQNEIMKRDSELRRQIEDINEGLIKLKSDQAMVAELAKQPDLAVDAMVRMQQLSRKIEKLAQERDQYQDLYVKINGKLRILEESLSQEVDATDLDSLTTMIFKKWKLSEQHYHTQIEEKNDLLTKLCETIKNEQATNEKLIFENEELKKMYEGLQQEIQEIKKKKEGELNGKTDEKNDEVEFVTVKSETILIDD</sequence>
<dbReference type="OrthoDB" id="6691415at2759"/>
<evidence type="ECO:0000256" key="1">
    <source>
        <dbReference type="SAM" id="Coils"/>
    </source>
</evidence>
<organism evidence="2 3">
    <name type="scientific">Acanthoscelides obtectus</name>
    <name type="common">Bean weevil</name>
    <name type="synonym">Bruchus obtectus</name>
    <dbReference type="NCBI Taxonomy" id="200917"/>
    <lineage>
        <taxon>Eukaryota</taxon>
        <taxon>Metazoa</taxon>
        <taxon>Ecdysozoa</taxon>
        <taxon>Arthropoda</taxon>
        <taxon>Hexapoda</taxon>
        <taxon>Insecta</taxon>
        <taxon>Pterygota</taxon>
        <taxon>Neoptera</taxon>
        <taxon>Endopterygota</taxon>
        <taxon>Coleoptera</taxon>
        <taxon>Polyphaga</taxon>
        <taxon>Cucujiformia</taxon>
        <taxon>Chrysomeloidea</taxon>
        <taxon>Chrysomelidae</taxon>
        <taxon>Bruchinae</taxon>
        <taxon>Bruchini</taxon>
        <taxon>Acanthoscelides</taxon>
    </lineage>
</organism>
<keyword evidence="1" id="KW-0175">Coiled coil</keyword>
<proteinExistence type="predicted"/>
<evidence type="ECO:0000313" key="2">
    <source>
        <dbReference type="EMBL" id="CAH1991955.1"/>
    </source>
</evidence>
<feature type="coiled-coil region" evidence="1">
    <location>
        <begin position="294"/>
        <end position="335"/>
    </location>
</feature>
<feature type="coiled-coil region" evidence="1">
    <location>
        <begin position="207"/>
        <end position="241"/>
    </location>
</feature>
<dbReference type="Proteomes" id="UP001152888">
    <property type="component" value="Unassembled WGS sequence"/>
</dbReference>
<gene>
    <name evidence="2" type="ORF">ACAOBT_LOCUS20576</name>
</gene>
<accession>A0A9P0LAM9</accession>
<feature type="coiled-coil region" evidence="1">
    <location>
        <begin position="24"/>
        <end position="158"/>
    </location>
</feature>
<reference evidence="2" key="1">
    <citation type="submission" date="2022-03" db="EMBL/GenBank/DDBJ databases">
        <authorList>
            <person name="Sayadi A."/>
        </authorList>
    </citation>
    <scope>NUCLEOTIDE SEQUENCE</scope>
</reference>
<keyword evidence="3" id="KW-1185">Reference proteome</keyword>
<dbReference type="AlphaFoldDB" id="A0A9P0LAM9"/>
<evidence type="ECO:0000313" key="3">
    <source>
        <dbReference type="Proteomes" id="UP001152888"/>
    </source>
</evidence>
<comment type="caution">
    <text evidence="2">The sequence shown here is derived from an EMBL/GenBank/DDBJ whole genome shotgun (WGS) entry which is preliminary data.</text>
</comment>